<feature type="chain" id="PRO_5042510119" description="Lipoprotein" evidence="1">
    <location>
        <begin position="22"/>
        <end position="309"/>
    </location>
</feature>
<dbReference type="AlphaFoldDB" id="A0AAI9AHQ5"/>
<keyword evidence="1" id="KW-0732">Signal</keyword>
<accession>A0AAI9AHQ5</accession>
<comment type="caution">
    <text evidence="2">The sequence shown here is derived from an EMBL/GenBank/DDBJ whole genome shotgun (WGS) entry which is preliminary data.</text>
</comment>
<protein>
    <recommendedName>
        <fullName evidence="4">Lipoprotein</fullName>
    </recommendedName>
</protein>
<dbReference type="RefSeq" id="WP_007474373.1">
    <property type="nucleotide sequence ID" value="NZ_ABCJ01000003.1"/>
</dbReference>
<feature type="signal peptide" evidence="1">
    <location>
        <begin position="1"/>
        <end position="21"/>
    </location>
</feature>
<evidence type="ECO:0000313" key="2">
    <source>
        <dbReference type="EMBL" id="EDM23815.1"/>
    </source>
</evidence>
<organism evidence="2 3">
    <name type="scientific">Caminibacter mediatlanticus TB-2</name>
    <dbReference type="NCBI Taxonomy" id="391592"/>
    <lineage>
        <taxon>Bacteria</taxon>
        <taxon>Pseudomonadati</taxon>
        <taxon>Campylobacterota</taxon>
        <taxon>Epsilonproteobacteria</taxon>
        <taxon>Nautiliales</taxon>
        <taxon>Nautiliaceae</taxon>
        <taxon>Caminibacter</taxon>
    </lineage>
</organism>
<gene>
    <name evidence="2" type="ORF">CMTB2_01069</name>
</gene>
<evidence type="ECO:0000256" key="1">
    <source>
        <dbReference type="SAM" id="SignalP"/>
    </source>
</evidence>
<sequence>MKKSLTVIAIILGLISLTGCSTGPGQPQIHKIQTQQKEVSLKLNFPKNDPVTKKAFNISKIDKINLKQQIINYMYKKSNYRKYSTFTIKDENLINSPLLKISLGKATIRKGLQINDENHIFIFKYMNSKNNFTTFTKFKIPYKFYAKKIIINYPNKYTYIPATDWKGTQIKPLDNPQNLKKDVFRILNNLKNVKLYISKRYILQGEINTNYPANSIYANFKRLMGQYRGNYYWENSTEKISPIEKENTFNLKIKNKIYPLNIKVYPYRNGSKVIYKAYISYKVYSDGTSTLTKKDIENAKKEIKRVVND</sequence>
<evidence type="ECO:0008006" key="4">
    <source>
        <dbReference type="Google" id="ProtNLM"/>
    </source>
</evidence>
<proteinExistence type="predicted"/>
<dbReference type="PROSITE" id="PS51257">
    <property type="entry name" value="PROKAR_LIPOPROTEIN"/>
    <property type="match status" value="1"/>
</dbReference>
<dbReference type="Proteomes" id="UP000003288">
    <property type="component" value="Unassembled WGS sequence"/>
</dbReference>
<reference evidence="2 3" key="1">
    <citation type="journal article" date="2011" name="Stand. Genomic Sci.">
        <title>Draft genome sequence of Caminibacter mediatlanticus strain TB-2, an epsilonproteobacterium isolated from a deep-sea hydrothermal vent.</title>
        <authorList>
            <person name="Giovannelli D."/>
            <person name="Ferriera S."/>
            <person name="Johnson J."/>
            <person name="Kravitz S."/>
            <person name="Perez-Rodriguez I."/>
            <person name="Ricci J."/>
            <person name="O'Brien C."/>
            <person name="Voordeckers J.W."/>
            <person name="Bini E."/>
            <person name="Vetriani C."/>
        </authorList>
    </citation>
    <scope>NUCLEOTIDE SEQUENCE [LARGE SCALE GENOMIC DNA]</scope>
    <source>
        <strain evidence="2 3">TB-2</strain>
    </source>
</reference>
<evidence type="ECO:0000313" key="3">
    <source>
        <dbReference type="Proteomes" id="UP000003288"/>
    </source>
</evidence>
<dbReference type="EMBL" id="ABCJ01000003">
    <property type="protein sequence ID" value="EDM23815.1"/>
    <property type="molecule type" value="Genomic_DNA"/>
</dbReference>
<name>A0AAI9AHQ5_9BACT</name>